<feature type="transmembrane region" description="Helical" evidence="7">
    <location>
        <begin position="365"/>
        <end position="387"/>
    </location>
</feature>
<evidence type="ECO:0000256" key="5">
    <source>
        <dbReference type="ARBA" id="ARBA00034125"/>
    </source>
</evidence>
<feature type="compositionally biased region" description="Polar residues" evidence="6">
    <location>
        <begin position="174"/>
        <end position="184"/>
    </location>
</feature>
<organism evidence="10 11">
    <name type="scientific">Batrachochytrium dendrobatidis (strain JEL423)</name>
    <dbReference type="NCBI Taxonomy" id="403673"/>
    <lineage>
        <taxon>Eukaryota</taxon>
        <taxon>Fungi</taxon>
        <taxon>Fungi incertae sedis</taxon>
        <taxon>Chytridiomycota</taxon>
        <taxon>Chytridiomycota incertae sedis</taxon>
        <taxon>Chytridiomycetes</taxon>
        <taxon>Rhizophydiales</taxon>
        <taxon>Rhizophydiales incertae sedis</taxon>
        <taxon>Batrachochytrium</taxon>
    </lineage>
</organism>
<comment type="similarity">
    <text evidence="5">Belongs to the ThrE exporter (TC 2.A.79) family.</text>
</comment>
<dbReference type="GO" id="GO:0016020">
    <property type="term" value="C:membrane"/>
    <property type="evidence" value="ECO:0007669"/>
    <property type="project" value="UniProtKB-SubCell"/>
</dbReference>
<feature type="compositionally biased region" description="Low complexity" evidence="6">
    <location>
        <begin position="1"/>
        <end position="13"/>
    </location>
</feature>
<name>A0A177WBJ9_BATDL</name>
<dbReference type="InterPro" id="IPR024528">
    <property type="entry name" value="ThrE_2"/>
</dbReference>
<comment type="subcellular location">
    <subcellularLocation>
        <location evidence="1">Membrane</location>
        <topology evidence="1">Multi-pass membrane protein</topology>
    </subcellularLocation>
</comment>
<dbReference type="Pfam" id="PF12821">
    <property type="entry name" value="ThrE_2"/>
    <property type="match status" value="1"/>
</dbReference>
<dbReference type="VEuPathDB" id="FungiDB:BDEG_21071"/>
<feature type="region of interest" description="Disordered" evidence="6">
    <location>
        <begin position="223"/>
        <end position="280"/>
    </location>
</feature>
<dbReference type="PANTHER" id="PTHR31082:SF4">
    <property type="entry name" value="PHEROMONE-REGULATED MEMBRANE PROTEIN 10"/>
    <property type="match status" value="1"/>
</dbReference>
<feature type="region of interest" description="Disordered" evidence="6">
    <location>
        <begin position="1"/>
        <end position="31"/>
    </location>
</feature>
<reference evidence="10 11" key="2">
    <citation type="submission" date="2016-05" db="EMBL/GenBank/DDBJ databases">
        <title>Lineage-specific infection strategies underlie the spectrum of fungal disease in amphibians.</title>
        <authorList>
            <person name="Cuomo C.A."/>
            <person name="Farrer R.A."/>
            <person name="James T."/>
            <person name="Longcore J."/>
            <person name="Birren B."/>
        </authorList>
    </citation>
    <scope>NUCLEOTIDE SEQUENCE [LARGE SCALE GENOMIC DNA]</scope>
    <source>
        <strain evidence="10 11">JEL423</strain>
    </source>
</reference>
<sequence>MEGPASSNPTSSTDDSHSSLDYVQPIAPSHPSPSTAAPIMLFAPYHPSQKIAHATTIDHNISPSKASFTNAIAHSKDQLQHDGRSVPNRIFHNGSPRASLLTEEVIDNAVPHTPHSTFLFKVSPNSSPRLETHQAARPASSMTSVRNAPVSLPNQVHRKGLRPYMSAQRWPIPTESSPLSTGISTDRLGDSPTLKPAYMADAKGKLPPDIMMIVQDANPIASSQSLPLSSSRQPTSNAGSLLKLFSPPSCPSDSDGESVSSSSSSATGTRRKRSRFRKGISLTSPSNESIAFQRPASTSSLSLANIAASIQNYQHKRQAKEHATYMEVYGDREEYTLKCNFMLELARCMVEYGVPIHRFEYHLEAVGMCLGIQSSFVALAGLILISFNHKNRASDTFFIKCSQGYQMGKLSLTNALCFELVHGGMDIQQAQSRLKEIRSAPDTPGWKSMVTYPVIAFCLGVIGFNCSWIESMLAVITSIPVACLTYMGGKYPSITYLSEFLSTFFCVLLGNSLVYVTQRVDPCLSTQRIVFSSIAIILPGLQLTTAIIELSTRNLISGTVRLFFALFLALLLGFGYIIGINLTSSLDIAPPAADCPTSPINILWAIPTFPPLALSICYEFQARRSQYAIMIVTSAIGYVTTFLIRIPIFKNNFEVVTILSALAIGLTANIYARITRDVAVAPILASILLLVPGSVGLRSTLGFMSQDTLSGTAIAFQMLMIGMCITIGLFIATLIVWPIRGPRMKYITV</sequence>
<feature type="domain" description="Threonine/serine exporter-like N-terminal" evidence="8">
    <location>
        <begin position="341"/>
        <end position="582"/>
    </location>
</feature>
<evidence type="ECO:0000256" key="1">
    <source>
        <dbReference type="ARBA" id="ARBA00004141"/>
    </source>
</evidence>
<gene>
    <name evidence="10" type="ORF">BDEG_21071</name>
</gene>
<dbReference type="Pfam" id="PF06738">
    <property type="entry name" value="ThrE"/>
    <property type="match status" value="1"/>
</dbReference>
<feature type="transmembrane region" description="Helical" evidence="7">
    <location>
        <begin position="562"/>
        <end position="582"/>
    </location>
</feature>
<keyword evidence="3 7" id="KW-1133">Transmembrane helix</keyword>
<dbReference type="InterPro" id="IPR051361">
    <property type="entry name" value="ThrE/Ser_Exporter"/>
</dbReference>
<evidence type="ECO:0000256" key="3">
    <source>
        <dbReference type="ARBA" id="ARBA00022989"/>
    </source>
</evidence>
<evidence type="ECO:0008006" key="12">
    <source>
        <dbReference type="Google" id="ProtNLM"/>
    </source>
</evidence>
<feature type="compositionally biased region" description="Low complexity" evidence="6">
    <location>
        <begin position="251"/>
        <end position="265"/>
    </location>
</feature>
<evidence type="ECO:0000313" key="10">
    <source>
        <dbReference type="EMBL" id="OAJ36980.1"/>
    </source>
</evidence>
<dbReference type="STRING" id="403673.A0A177WBJ9"/>
<evidence type="ECO:0000256" key="6">
    <source>
        <dbReference type="SAM" id="MobiDB-lite"/>
    </source>
</evidence>
<evidence type="ECO:0000259" key="9">
    <source>
        <dbReference type="Pfam" id="PF12821"/>
    </source>
</evidence>
<evidence type="ECO:0000256" key="2">
    <source>
        <dbReference type="ARBA" id="ARBA00022692"/>
    </source>
</evidence>
<feature type="transmembrane region" description="Helical" evidence="7">
    <location>
        <begin position="655"/>
        <end position="672"/>
    </location>
</feature>
<evidence type="ECO:0000256" key="7">
    <source>
        <dbReference type="SAM" id="Phobius"/>
    </source>
</evidence>
<dbReference type="OrthoDB" id="413008at2759"/>
<feature type="transmembrane region" description="Helical" evidence="7">
    <location>
        <begin position="713"/>
        <end position="737"/>
    </location>
</feature>
<accession>A0A177WBJ9</accession>
<feature type="transmembrane region" description="Helical" evidence="7">
    <location>
        <begin position="529"/>
        <end position="550"/>
    </location>
</feature>
<keyword evidence="2 7" id="KW-0812">Transmembrane</keyword>
<evidence type="ECO:0000256" key="4">
    <source>
        <dbReference type="ARBA" id="ARBA00023136"/>
    </source>
</evidence>
<dbReference type="Proteomes" id="UP000077115">
    <property type="component" value="Unassembled WGS sequence"/>
</dbReference>
<feature type="transmembrane region" description="Helical" evidence="7">
    <location>
        <begin position="496"/>
        <end position="517"/>
    </location>
</feature>
<dbReference type="AlphaFoldDB" id="A0A177WBJ9"/>
<proteinExistence type="inferred from homology"/>
<dbReference type="InterPro" id="IPR010619">
    <property type="entry name" value="ThrE-like_N"/>
</dbReference>
<feature type="domain" description="Threonine/Serine exporter ThrE" evidence="9">
    <location>
        <begin position="614"/>
        <end position="735"/>
    </location>
</feature>
<keyword evidence="4 7" id="KW-0472">Membrane</keyword>
<feature type="region of interest" description="Disordered" evidence="6">
    <location>
        <begin position="170"/>
        <end position="200"/>
    </location>
</feature>
<feature type="transmembrane region" description="Helical" evidence="7">
    <location>
        <begin position="679"/>
        <end position="701"/>
    </location>
</feature>
<dbReference type="EMBL" id="DS022300">
    <property type="protein sequence ID" value="OAJ36980.1"/>
    <property type="molecule type" value="Genomic_DNA"/>
</dbReference>
<reference evidence="10 11" key="1">
    <citation type="submission" date="2006-10" db="EMBL/GenBank/DDBJ databases">
        <title>The Genome Sequence of Batrachochytrium dendrobatidis JEL423.</title>
        <authorList>
            <consortium name="The Broad Institute Genome Sequencing Platform"/>
            <person name="Birren B."/>
            <person name="Lander E."/>
            <person name="Galagan J."/>
            <person name="Cuomo C."/>
            <person name="Devon K."/>
            <person name="Jaffe D."/>
            <person name="Butler J."/>
            <person name="Alvarez P."/>
            <person name="Gnerre S."/>
            <person name="Grabherr M."/>
            <person name="Kleber M."/>
            <person name="Mauceli E."/>
            <person name="Brockman W."/>
            <person name="Young S."/>
            <person name="LaButti K."/>
            <person name="Sykes S."/>
            <person name="DeCaprio D."/>
            <person name="Crawford M."/>
            <person name="Koehrsen M."/>
            <person name="Engels R."/>
            <person name="Montgomery P."/>
            <person name="Pearson M."/>
            <person name="Howarth C."/>
            <person name="Larson L."/>
            <person name="White J."/>
            <person name="O'Leary S."/>
            <person name="Kodira C."/>
            <person name="Zeng Q."/>
            <person name="Yandava C."/>
            <person name="Alvarado L."/>
            <person name="Longcore J."/>
            <person name="James T."/>
        </authorList>
    </citation>
    <scope>NUCLEOTIDE SEQUENCE [LARGE SCALE GENOMIC DNA]</scope>
    <source>
        <strain evidence="10 11">JEL423</strain>
    </source>
</reference>
<protein>
    <recommendedName>
        <fullName evidence="12">Threonine/serine exporter-like N-terminal domain-containing protein</fullName>
    </recommendedName>
</protein>
<dbReference type="PANTHER" id="PTHR31082">
    <property type="entry name" value="PHEROMONE-REGULATED MEMBRANE PROTEIN 10"/>
    <property type="match status" value="1"/>
</dbReference>
<feature type="transmembrane region" description="Helical" evidence="7">
    <location>
        <begin position="627"/>
        <end position="649"/>
    </location>
</feature>
<feature type="compositionally biased region" description="Low complexity" evidence="6">
    <location>
        <begin position="223"/>
        <end position="236"/>
    </location>
</feature>
<evidence type="ECO:0000259" key="8">
    <source>
        <dbReference type="Pfam" id="PF06738"/>
    </source>
</evidence>
<dbReference type="GO" id="GO:0022857">
    <property type="term" value="F:transmembrane transporter activity"/>
    <property type="evidence" value="ECO:0007669"/>
    <property type="project" value="InterPro"/>
</dbReference>
<feature type="compositionally biased region" description="Basic residues" evidence="6">
    <location>
        <begin position="269"/>
        <end position="278"/>
    </location>
</feature>
<evidence type="ECO:0000313" key="11">
    <source>
        <dbReference type="Proteomes" id="UP000077115"/>
    </source>
</evidence>